<dbReference type="Proteomes" id="UP000886501">
    <property type="component" value="Unassembled WGS sequence"/>
</dbReference>
<name>A0ACB6ZDB2_THEGA</name>
<gene>
    <name evidence="1" type="ORF">BDM02DRAFT_3261612</name>
</gene>
<comment type="caution">
    <text evidence="1">The sequence shown here is derived from an EMBL/GenBank/DDBJ whole genome shotgun (WGS) entry which is preliminary data.</text>
</comment>
<accession>A0ACB6ZDB2</accession>
<reference evidence="1" key="1">
    <citation type="submission" date="2019-10" db="EMBL/GenBank/DDBJ databases">
        <authorList>
            <consortium name="DOE Joint Genome Institute"/>
            <person name="Kuo A."/>
            <person name="Miyauchi S."/>
            <person name="Kiss E."/>
            <person name="Drula E."/>
            <person name="Kohler A."/>
            <person name="Sanchez-Garcia M."/>
            <person name="Andreopoulos B."/>
            <person name="Barry K.W."/>
            <person name="Bonito G."/>
            <person name="Buee M."/>
            <person name="Carver A."/>
            <person name="Chen C."/>
            <person name="Cichocki N."/>
            <person name="Clum A."/>
            <person name="Culley D."/>
            <person name="Crous P.W."/>
            <person name="Fauchery L."/>
            <person name="Girlanda M."/>
            <person name="Hayes R."/>
            <person name="Keri Z."/>
            <person name="Labutti K."/>
            <person name="Lipzen A."/>
            <person name="Lombard V."/>
            <person name="Magnuson J."/>
            <person name="Maillard F."/>
            <person name="Morin E."/>
            <person name="Murat C."/>
            <person name="Nolan M."/>
            <person name="Ohm R."/>
            <person name="Pangilinan J."/>
            <person name="Pereira M."/>
            <person name="Perotto S."/>
            <person name="Peter M."/>
            <person name="Riley R."/>
            <person name="Sitrit Y."/>
            <person name="Stielow B."/>
            <person name="Szollosi G."/>
            <person name="Zifcakova L."/>
            <person name="Stursova M."/>
            <person name="Spatafora J.W."/>
            <person name="Tedersoo L."/>
            <person name="Vaario L.-M."/>
            <person name="Yamada A."/>
            <person name="Yan M."/>
            <person name="Wang P."/>
            <person name="Xu J."/>
            <person name="Bruns T."/>
            <person name="Baldrian P."/>
            <person name="Vilgalys R."/>
            <person name="Henrissat B."/>
            <person name="Grigoriev I.V."/>
            <person name="Hibbett D."/>
            <person name="Nagy L.G."/>
            <person name="Martin F.M."/>
        </authorList>
    </citation>
    <scope>NUCLEOTIDE SEQUENCE</scope>
    <source>
        <strain evidence="1">P2</strain>
    </source>
</reference>
<evidence type="ECO:0000313" key="1">
    <source>
        <dbReference type="EMBL" id="KAF9647534.1"/>
    </source>
</evidence>
<sequence>MVSMRLLSDLASIHGFWPHDSHSDSGRSYYRRLPLLSLVFCGQSEKTFSALKRNRNEIALGYLRARKQLEGIPVKRSKALGNLESALWTVEHAAGGVEVASSQTDSLNIRVPSLQRDEIDETIDDALHSATEDAKDVDPTIRLPSKAEQAMVIDAM</sequence>
<keyword evidence="2" id="KW-1185">Reference proteome</keyword>
<evidence type="ECO:0000313" key="2">
    <source>
        <dbReference type="Proteomes" id="UP000886501"/>
    </source>
</evidence>
<proteinExistence type="predicted"/>
<reference evidence="1" key="2">
    <citation type="journal article" date="2020" name="Nat. Commun.">
        <title>Large-scale genome sequencing of mycorrhizal fungi provides insights into the early evolution of symbiotic traits.</title>
        <authorList>
            <person name="Miyauchi S."/>
            <person name="Kiss E."/>
            <person name="Kuo A."/>
            <person name="Drula E."/>
            <person name="Kohler A."/>
            <person name="Sanchez-Garcia M."/>
            <person name="Morin E."/>
            <person name="Andreopoulos B."/>
            <person name="Barry K.W."/>
            <person name="Bonito G."/>
            <person name="Buee M."/>
            <person name="Carver A."/>
            <person name="Chen C."/>
            <person name="Cichocki N."/>
            <person name="Clum A."/>
            <person name="Culley D."/>
            <person name="Crous P.W."/>
            <person name="Fauchery L."/>
            <person name="Girlanda M."/>
            <person name="Hayes R.D."/>
            <person name="Keri Z."/>
            <person name="LaButti K."/>
            <person name="Lipzen A."/>
            <person name="Lombard V."/>
            <person name="Magnuson J."/>
            <person name="Maillard F."/>
            <person name="Murat C."/>
            <person name="Nolan M."/>
            <person name="Ohm R.A."/>
            <person name="Pangilinan J."/>
            <person name="Pereira M.F."/>
            <person name="Perotto S."/>
            <person name="Peter M."/>
            <person name="Pfister S."/>
            <person name="Riley R."/>
            <person name="Sitrit Y."/>
            <person name="Stielow J.B."/>
            <person name="Szollosi G."/>
            <person name="Zifcakova L."/>
            <person name="Stursova M."/>
            <person name="Spatafora J.W."/>
            <person name="Tedersoo L."/>
            <person name="Vaario L.M."/>
            <person name="Yamada A."/>
            <person name="Yan M."/>
            <person name="Wang P."/>
            <person name="Xu J."/>
            <person name="Bruns T."/>
            <person name="Baldrian P."/>
            <person name="Vilgalys R."/>
            <person name="Dunand C."/>
            <person name="Henrissat B."/>
            <person name="Grigoriev I.V."/>
            <person name="Hibbett D."/>
            <person name="Nagy L.G."/>
            <person name="Martin F.M."/>
        </authorList>
    </citation>
    <scope>NUCLEOTIDE SEQUENCE</scope>
    <source>
        <strain evidence="1">P2</strain>
    </source>
</reference>
<dbReference type="EMBL" id="MU118031">
    <property type="protein sequence ID" value="KAF9647534.1"/>
    <property type="molecule type" value="Genomic_DNA"/>
</dbReference>
<organism evidence="1 2">
    <name type="scientific">Thelephora ganbajun</name>
    <name type="common">Ganba fungus</name>
    <dbReference type="NCBI Taxonomy" id="370292"/>
    <lineage>
        <taxon>Eukaryota</taxon>
        <taxon>Fungi</taxon>
        <taxon>Dikarya</taxon>
        <taxon>Basidiomycota</taxon>
        <taxon>Agaricomycotina</taxon>
        <taxon>Agaricomycetes</taxon>
        <taxon>Thelephorales</taxon>
        <taxon>Thelephoraceae</taxon>
        <taxon>Thelephora</taxon>
    </lineage>
</organism>
<protein>
    <submittedName>
        <fullName evidence="1">Uncharacterized protein</fullName>
    </submittedName>
</protein>